<comment type="subcellular location">
    <subcellularLocation>
        <location evidence="8">Cytoplasm</location>
    </subcellularLocation>
</comment>
<dbReference type="InterPro" id="IPR025877">
    <property type="entry name" value="MobA-like_NTP_Trfase"/>
</dbReference>
<accession>A0ABT1WXL9</accession>
<protein>
    <recommendedName>
        <fullName evidence="8">Molybdenum cofactor guanylyltransferase</fullName>
        <shortName evidence="8">MoCo guanylyltransferase</shortName>
        <ecNumber evidence="8">2.7.7.77</ecNumber>
    </recommendedName>
    <alternativeName>
        <fullName evidence="8">GTP:molybdopterin guanylyltransferase</fullName>
    </alternativeName>
    <alternativeName>
        <fullName evidence="8">Mo-MPT guanylyltransferase</fullName>
    </alternativeName>
    <alternativeName>
        <fullName evidence="8">Molybdopterin guanylyltransferase</fullName>
    </alternativeName>
    <alternativeName>
        <fullName evidence="8">Molybdopterin-guanine dinucleotide synthase</fullName>
        <shortName evidence="8">MGD synthase</shortName>
    </alternativeName>
</protein>
<feature type="binding site" evidence="8">
    <location>
        <position position="107"/>
    </location>
    <ligand>
        <name>Mg(2+)</name>
        <dbReference type="ChEBI" id="CHEBI:18420"/>
    </ligand>
</feature>
<dbReference type="HAMAP" id="MF_00316">
    <property type="entry name" value="MobA"/>
    <property type="match status" value="1"/>
</dbReference>
<feature type="binding site" evidence="8">
    <location>
        <position position="74"/>
    </location>
    <ligand>
        <name>GTP</name>
        <dbReference type="ChEBI" id="CHEBI:37565"/>
    </ligand>
</feature>
<keyword evidence="7 8" id="KW-0501">Molybdenum cofactor biosynthesis</keyword>
<evidence type="ECO:0000256" key="8">
    <source>
        <dbReference type="HAMAP-Rule" id="MF_00316"/>
    </source>
</evidence>
<proteinExistence type="inferred from homology"/>
<comment type="cofactor">
    <cofactor evidence="8">
        <name>Mg(2+)</name>
        <dbReference type="ChEBI" id="CHEBI:18420"/>
    </cofactor>
</comment>
<evidence type="ECO:0000313" key="11">
    <source>
        <dbReference type="Proteomes" id="UP001524642"/>
    </source>
</evidence>
<dbReference type="NCBIfam" id="TIGR02665">
    <property type="entry name" value="molyb_mobA"/>
    <property type="match status" value="1"/>
</dbReference>
<dbReference type="InterPro" id="IPR013482">
    <property type="entry name" value="Molybde_CF_guanTrfase"/>
</dbReference>
<evidence type="ECO:0000256" key="7">
    <source>
        <dbReference type="ARBA" id="ARBA00023150"/>
    </source>
</evidence>
<dbReference type="Proteomes" id="UP001524642">
    <property type="component" value="Unassembled WGS sequence"/>
</dbReference>
<name>A0ABT1WXL9_9PROT</name>
<dbReference type="RefSeq" id="WP_257714267.1">
    <property type="nucleotide sequence ID" value="NZ_JANJOU010000001.1"/>
</dbReference>
<keyword evidence="6 8" id="KW-0342">GTP-binding</keyword>
<evidence type="ECO:0000313" key="10">
    <source>
        <dbReference type="EMBL" id="MCR0980585.1"/>
    </source>
</evidence>
<dbReference type="InterPro" id="IPR029044">
    <property type="entry name" value="Nucleotide-diphossugar_trans"/>
</dbReference>
<dbReference type="PANTHER" id="PTHR19136">
    <property type="entry name" value="MOLYBDENUM COFACTOR GUANYLYLTRANSFERASE"/>
    <property type="match status" value="1"/>
</dbReference>
<evidence type="ECO:0000256" key="6">
    <source>
        <dbReference type="ARBA" id="ARBA00023134"/>
    </source>
</evidence>
<comment type="caution">
    <text evidence="8">Lacks conserved residue(s) required for the propagation of feature annotation.</text>
</comment>
<dbReference type="EMBL" id="JANJOU010000001">
    <property type="protein sequence ID" value="MCR0980585.1"/>
    <property type="molecule type" value="Genomic_DNA"/>
</dbReference>
<keyword evidence="4 8" id="KW-0547">Nucleotide-binding</keyword>
<dbReference type="Pfam" id="PF12804">
    <property type="entry name" value="NTP_transf_3"/>
    <property type="match status" value="1"/>
</dbReference>
<feature type="binding site" evidence="8">
    <location>
        <position position="107"/>
    </location>
    <ligand>
        <name>GTP</name>
        <dbReference type="ChEBI" id="CHEBI:37565"/>
    </ligand>
</feature>
<evidence type="ECO:0000256" key="5">
    <source>
        <dbReference type="ARBA" id="ARBA00022842"/>
    </source>
</evidence>
<dbReference type="GO" id="GO:0061603">
    <property type="term" value="F:molybdenum cofactor guanylyltransferase activity"/>
    <property type="evidence" value="ECO:0007669"/>
    <property type="project" value="UniProtKB-EC"/>
</dbReference>
<gene>
    <name evidence="8 10" type="primary">mobA</name>
    <name evidence="10" type="ORF">NRP21_00800</name>
</gene>
<keyword evidence="2 8" id="KW-0808">Transferase</keyword>
<comment type="similarity">
    <text evidence="8">Belongs to the MobA family.</text>
</comment>
<keyword evidence="5 8" id="KW-0460">Magnesium</keyword>
<keyword evidence="3 8" id="KW-0479">Metal-binding</keyword>
<evidence type="ECO:0000259" key="9">
    <source>
        <dbReference type="Pfam" id="PF12804"/>
    </source>
</evidence>
<dbReference type="Gene3D" id="3.90.550.10">
    <property type="entry name" value="Spore Coat Polysaccharide Biosynthesis Protein SpsA, Chain A"/>
    <property type="match status" value="1"/>
</dbReference>
<comment type="subunit">
    <text evidence="8">Monomer.</text>
</comment>
<comment type="caution">
    <text evidence="10">The sequence shown here is derived from an EMBL/GenBank/DDBJ whole genome shotgun (WGS) entry which is preliminary data.</text>
</comment>
<feature type="binding site" evidence="8">
    <location>
        <begin position="13"/>
        <end position="15"/>
    </location>
    <ligand>
        <name>GTP</name>
        <dbReference type="ChEBI" id="CHEBI:37565"/>
    </ligand>
</feature>
<dbReference type="EC" id="2.7.7.77" evidence="8"/>
<feature type="domain" description="MobA-like NTP transferase" evidence="9">
    <location>
        <begin position="10"/>
        <end position="168"/>
    </location>
</feature>
<feature type="binding site" evidence="8">
    <location>
        <position position="26"/>
    </location>
    <ligand>
        <name>GTP</name>
        <dbReference type="ChEBI" id="CHEBI:37565"/>
    </ligand>
</feature>
<reference evidence="10 11" key="1">
    <citation type="submission" date="2022-06" db="EMBL/GenBank/DDBJ databases">
        <title>Roseomonas CN29.</title>
        <authorList>
            <person name="Cheng Y."/>
            <person name="He X."/>
        </authorList>
    </citation>
    <scope>NUCLEOTIDE SEQUENCE [LARGE SCALE GENOMIC DNA]</scope>
    <source>
        <strain evidence="10 11">CN29</strain>
    </source>
</reference>
<keyword evidence="1 8" id="KW-0963">Cytoplasm</keyword>
<keyword evidence="11" id="KW-1185">Reference proteome</keyword>
<evidence type="ECO:0000256" key="3">
    <source>
        <dbReference type="ARBA" id="ARBA00022723"/>
    </source>
</evidence>
<organism evidence="10 11">
    <name type="scientific">Roseomonas populi</name>
    <dbReference type="NCBI Taxonomy" id="3121582"/>
    <lineage>
        <taxon>Bacteria</taxon>
        <taxon>Pseudomonadati</taxon>
        <taxon>Pseudomonadota</taxon>
        <taxon>Alphaproteobacteria</taxon>
        <taxon>Acetobacterales</taxon>
        <taxon>Roseomonadaceae</taxon>
        <taxon>Roseomonas</taxon>
    </lineage>
</organism>
<evidence type="ECO:0000256" key="4">
    <source>
        <dbReference type="ARBA" id="ARBA00022741"/>
    </source>
</evidence>
<evidence type="ECO:0000256" key="1">
    <source>
        <dbReference type="ARBA" id="ARBA00022490"/>
    </source>
</evidence>
<keyword evidence="10" id="KW-0548">Nucleotidyltransferase</keyword>
<comment type="domain">
    <text evidence="8">The N-terminal domain determines nucleotide recognition and specific binding, while the C-terminal domain determines the specific binding to the target protein.</text>
</comment>
<comment type="catalytic activity">
    <reaction evidence="8">
        <text>Mo-molybdopterin + GTP + H(+) = Mo-molybdopterin guanine dinucleotide + diphosphate</text>
        <dbReference type="Rhea" id="RHEA:34243"/>
        <dbReference type="ChEBI" id="CHEBI:15378"/>
        <dbReference type="ChEBI" id="CHEBI:33019"/>
        <dbReference type="ChEBI" id="CHEBI:37565"/>
        <dbReference type="ChEBI" id="CHEBI:71302"/>
        <dbReference type="ChEBI" id="CHEBI:71310"/>
        <dbReference type="EC" id="2.7.7.77"/>
    </reaction>
</comment>
<evidence type="ECO:0000256" key="2">
    <source>
        <dbReference type="ARBA" id="ARBA00022679"/>
    </source>
</evidence>
<comment type="function">
    <text evidence="8">Transfers a GMP moiety from GTP to Mo-molybdopterin (Mo-MPT) cofactor (Moco or molybdenum cofactor) to form Mo-molybdopterin guanine dinucleotide (Mo-MGD) cofactor.</text>
</comment>
<dbReference type="CDD" id="cd02503">
    <property type="entry name" value="MobA"/>
    <property type="match status" value="1"/>
</dbReference>
<dbReference type="SUPFAM" id="SSF53448">
    <property type="entry name" value="Nucleotide-diphospho-sugar transferases"/>
    <property type="match status" value="1"/>
</dbReference>
<dbReference type="PANTHER" id="PTHR19136:SF81">
    <property type="entry name" value="MOLYBDENUM COFACTOR GUANYLYLTRANSFERASE"/>
    <property type="match status" value="1"/>
</dbReference>
<sequence length="200" mass="20139">MGGTRPGILAVVLAGGLARRMGGGDKTLLPLGGQPMLSVLMERLRPQAAAFAISANGDPSRFAAVAPGVPVLADPLPGFPGPLAGVLAGMDHAASLGLDMVLTVPGDTPLVPMDLAARLHAAASPIACAASAGRMHPPVALWPAGLRDDLRAAMATGEGKVSRWAARHGCMPVEWPGDPFLNANAPEDLAALEAAMARGA</sequence>